<accession>A0A9W9JY59</accession>
<comment type="caution">
    <text evidence="1">The sequence shown here is derived from an EMBL/GenBank/DDBJ whole genome shotgun (WGS) entry which is preliminary data.</text>
</comment>
<dbReference type="AlphaFoldDB" id="A0A9W9JY59"/>
<proteinExistence type="predicted"/>
<dbReference type="GeneID" id="81397265"/>
<evidence type="ECO:0000313" key="1">
    <source>
        <dbReference type="EMBL" id="KAJ5086264.1"/>
    </source>
</evidence>
<dbReference type="RefSeq" id="XP_056508389.1">
    <property type="nucleotide sequence ID" value="XM_056658096.1"/>
</dbReference>
<reference evidence="1" key="1">
    <citation type="submission" date="2022-11" db="EMBL/GenBank/DDBJ databases">
        <authorList>
            <person name="Petersen C."/>
        </authorList>
    </citation>
    <scope>NUCLEOTIDE SEQUENCE</scope>
    <source>
        <strain evidence="1">IBT 34128</strain>
    </source>
</reference>
<dbReference type="Proteomes" id="UP001141434">
    <property type="component" value="Unassembled WGS sequence"/>
</dbReference>
<dbReference type="EMBL" id="JAPMSZ010000010">
    <property type="protein sequence ID" value="KAJ5086264.1"/>
    <property type="molecule type" value="Genomic_DNA"/>
</dbReference>
<organism evidence="1 2">
    <name type="scientific">Penicillium alfredii</name>
    <dbReference type="NCBI Taxonomy" id="1506179"/>
    <lineage>
        <taxon>Eukaryota</taxon>
        <taxon>Fungi</taxon>
        <taxon>Dikarya</taxon>
        <taxon>Ascomycota</taxon>
        <taxon>Pezizomycotina</taxon>
        <taxon>Eurotiomycetes</taxon>
        <taxon>Eurotiomycetidae</taxon>
        <taxon>Eurotiales</taxon>
        <taxon>Aspergillaceae</taxon>
        <taxon>Penicillium</taxon>
    </lineage>
</organism>
<name>A0A9W9JY59_9EURO</name>
<gene>
    <name evidence="1" type="ORF">NUU61_007571</name>
</gene>
<evidence type="ECO:0000313" key="2">
    <source>
        <dbReference type="Proteomes" id="UP001141434"/>
    </source>
</evidence>
<reference evidence="1" key="2">
    <citation type="journal article" date="2023" name="IMA Fungus">
        <title>Comparative genomic study of the Penicillium genus elucidates a diverse pangenome and 15 lateral gene transfer events.</title>
        <authorList>
            <person name="Petersen C."/>
            <person name="Sorensen T."/>
            <person name="Nielsen M.R."/>
            <person name="Sondergaard T.E."/>
            <person name="Sorensen J.L."/>
            <person name="Fitzpatrick D.A."/>
            <person name="Frisvad J.C."/>
            <person name="Nielsen K.L."/>
        </authorList>
    </citation>
    <scope>NUCLEOTIDE SEQUENCE</scope>
    <source>
        <strain evidence="1">IBT 34128</strain>
    </source>
</reference>
<sequence length="70" mass="7771">MHVAESSPFTPLVVVDIAWLAYEAGRDCEILVSCVLKRPKKRLADAVRDKLSLGKIFLKICADGVTKEQQ</sequence>
<keyword evidence="2" id="KW-1185">Reference proteome</keyword>
<protein>
    <submittedName>
        <fullName evidence="1">Uncharacterized protein</fullName>
    </submittedName>
</protein>